<feature type="compositionally biased region" description="Basic and acidic residues" evidence="2">
    <location>
        <begin position="44"/>
        <end position="58"/>
    </location>
</feature>
<dbReference type="EMBL" id="NBSH01000003">
    <property type="protein sequence ID" value="ORX39438.1"/>
    <property type="molecule type" value="Genomic_DNA"/>
</dbReference>
<accession>A0A1Y1UN01</accession>
<comment type="caution">
    <text evidence="4">The sequence shown here is derived from an EMBL/GenBank/DDBJ whole genome shotgun (WGS) entry which is preliminary data.</text>
</comment>
<dbReference type="STRING" id="4999.A0A1Y1UN01"/>
<name>A0A1Y1UN01_9TREE</name>
<gene>
    <name evidence="4" type="ORF">BD324DRAFT_649513</name>
</gene>
<evidence type="ECO:0000256" key="2">
    <source>
        <dbReference type="SAM" id="MobiDB-lite"/>
    </source>
</evidence>
<reference evidence="4 5" key="1">
    <citation type="submission" date="2017-03" db="EMBL/GenBank/DDBJ databases">
        <title>Widespread Adenine N6-methylation of Active Genes in Fungi.</title>
        <authorList>
            <consortium name="DOE Joint Genome Institute"/>
            <person name="Mondo S.J."/>
            <person name="Dannebaum R.O."/>
            <person name="Kuo R.C."/>
            <person name="Louie K.B."/>
            <person name="Bewick A.J."/>
            <person name="Labutti K."/>
            <person name="Haridas S."/>
            <person name="Kuo A."/>
            <person name="Salamov A."/>
            <person name="Ahrendt S.R."/>
            <person name="Lau R."/>
            <person name="Bowen B.P."/>
            <person name="Lipzen A."/>
            <person name="Sullivan W."/>
            <person name="Andreopoulos W.B."/>
            <person name="Clum A."/>
            <person name="Lindquist E."/>
            <person name="Daum C."/>
            <person name="Northen T.R."/>
            <person name="Ramamoorthy G."/>
            <person name="Schmitz R.J."/>
            <person name="Gryganskyi A."/>
            <person name="Culley D."/>
            <person name="Magnuson J."/>
            <person name="James T.Y."/>
            <person name="O'Malley M.A."/>
            <person name="Stajich J.E."/>
            <person name="Spatafora J.W."/>
            <person name="Visel A."/>
            <person name="Grigoriev I.V."/>
        </authorList>
    </citation>
    <scope>NUCLEOTIDE SEQUENCE [LARGE SCALE GENOMIC DNA]</scope>
    <source>
        <strain evidence="4 5">NRRL Y-17943</strain>
    </source>
</reference>
<evidence type="ECO:0000313" key="5">
    <source>
        <dbReference type="Proteomes" id="UP000193218"/>
    </source>
</evidence>
<dbReference type="GeneID" id="33559812"/>
<dbReference type="RefSeq" id="XP_021873301.1">
    <property type="nucleotide sequence ID" value="XM_022018003.1"/>
</dbReference>
<dbReference type="InterPro" id="IPR052761">
    <property type="entry name" value="Fungal_Detox/Toxin_TFs"/>
</dbReference>
<dbReference type="InParanoid" id="A0A1Y1UN01"/>
<protein>
    <submittedName>
        <fullName evidence="4">Fungal-specific transcription factor domain-domain-containing protein</fullName>
    </submittedName>
</protein>
<keyword evidence="1" id="KW-0539">Nucleus</keyword>
<feature type="region of interest" description="Disordered" evidence="2">
    <location>
        <begin position="1"/>
        <end position="66"/>
    </location>
</feature>
<dbReference type="InterPro" id="IPR007219">
    <property type="entry name" value="XnlR_reg_dom"/>
</dbReference>
<dbReference type="SMART" id="SM00906">
    <property type="entry name" value="Fungal_trans"/>
    <property type="match status" value="1"/>
</dbReference>
<dbReference type="PANTHER" id="PTHR47425">
    <property type="entry name" value="FARB-RELATED"/>
    <property type="match status" value="1"/>
</dbReference>
<proteinExistence type="predicted"/>
<evidence type="ECO:0000313" key="4">
    <source>
        <dbReference type="EMBL" id="ORX39438.1"/>
    </source>
</evidence>
<dbReference type="OrthoDB" id="2123952at2759"/>
<feature type="domain" description="Xylanolytic transcriptional activator regulatory" evidence="3">
    <location>
        <begin position="224"/>
        <end position="297"/>
    </location>
</feature>
<dbReference type="PANTHER" id="PTHR47425:SF3">
    <property type="entry name" value="ZN(II)2CYS6 TRANSCRIPTION FACTOR (EUROFUNG)"/>
    <property type="match status" value="1"/>
</dbReference>
<organism evidence="4 5">
    <name type="scientific">Kockovaella imperatae</name>
    <dbReference type="NCBI Taxonomy" id="4999"/>
    <lineage>
        <taxon>Eukaryota</taxon>
        <taxon>Fungi</taxon>
        <taxon>Dikarya</taxon>
        <taxon>Basidiomycota</taxon>
        <taxon>Agaricomycotina</taxon>
        <taxon>Tremellomycetes</taxon>
        <taxon>Tremellales</taxon>
        <taxon>Cuniculitremaceae</taxon>
        <taxon>Kockovaella</taxon>
    </lineage>
</organism>
<dbReference type="CDD" id="cd12148">
    <property type="entry name" value="fungal_TF_MHR"/>
    <property type="match status" value="1"/>
</dbReference>
<dbReference type="GO" id="GO:0008270">
    <property type="term" value="F:zinc ion binding"/>
    <property type="evidence" value="ECO:0007669"/>
    <property type="project" value="InterPro"/>
</dbReference>
<dbReference type="GO" id="GO:0003677">
    <property type="term" value="F:DNA binding"/>
    <property type="evidence" value="ECO:0007669"/>
    <property type="project" value="InterPro"/>
</dbReference>
<sequence>MSARYVRRSSGVGHGIHKKPPQPTGSEPSPSSVRRTTEPGSSTRGERYPSRQPSEEHTLANVPYIGDNRGARPYVYDLTHSEPSHPTAPVRHSNWTPIQFEQLKYIKAFEPLDENLSTGLLKCYISNIHYSLPILDLSAVLKSQVPYSESWLLYWSVMLAAANFAGPHLLQSAGVESRKELKKEIYRRCKSLYDFDVGTNKITLIQSVILMSFWYTDAQDHTGAWHWIGVGISLAQTLGLHRNHKGMANLTSREMCIRRRLWFSLIIRDRWLSLARGLPLRINDEDCDAIMPNIRDVLEDGDDVDPVERMRFLPGDTEALAELWILFAEASVVLGQVLRVHYGIFAEREPFAALDSFEKHAFAMDACRPGRVDKRRLQRGNLIQYYQSELYWHGVNVVLSRPYVLGSSFQNPAVANLPIVQTALARARDSSRETNSVLESIMDLEDGVHLLKPMIITALIPSMQMHLYECRGQSSTRTMVGHNRLNFCLSVLKLLRRTYWSANVTLQLFEHALRTLQTESLFHQKASAASTQDVSGGQNVEYASQFVDPTFYPPSIWNTTGLVNDTGFPEIEQLFNANFALPDNAVTWPQDWSTWGTAV</sequence>
<evidence type="ECO:0000256" key="1">
    <source>
        <dbReference type="ARBA" id="ARBA00023242"/>
    </source>
</evidence>
<feature type="compositionally biased region" description="Polar residues" evidence="2">
    <location>
        <begin position="24"/>
        <end position="43"/>
    </location>
</feature>
<dbReference type="Pfam" id="PF04082">
    <property type="entry name" value="Fungal_trans"/>
    <property type="match status" value="1"/>
</dbReference>
<dbReference type="Proteomes" id="UP000193218">
    <property type="component" value="Unassembled WGS sequence"/>
</dbReference>
<keyword evidence="5" id="KW-1185">Reference proteome</keyword>
<evidence type="ECO:0000259" key="3">
    <source>
        <dbReference type="SMART" id="SM00906"/>
    </source>
</evidence>
<dbReference type="GO" id="GO:0006351">
    <property type="term" value="P:DNA-templated transcription"/>
    <property type="evidence" value="ECO:0007669"/>
    <property type="project" value="InterPro"/>
</dbReference>
<dbReference type="AlphaFoldDB" id="A0A1Y1UN01"/>